<evidence type="ECO:0000256" key="1">
    <source>
        <dbReference type="ARBA" id="ARBA00008857"/>
    </source>
</evidence>
<evidence type="ECO:0000256" key="2">
    <source>
        <dbReference type="ARBA" id="ARBA00023125"/>
    </source>
</evidence>
<dbReference type="AlphaFoldDB" id="A0A2M8TQZ8"/>
<dbReference type="PROSITE" id="PS51898">
    <property type="entry name" value="TYR_RECOMBINASE"/>
    <property type="match status" value="1"/>
</dbReference>
<comment type="similarity">
    <text evidence="1">Belongs to the 'phage' integrase family.</text>
</comment>
<dbReference type="PANTHER" id="PTHR30349">
    <property type="entry name" value="PHAGE INTEGRASE-RELATED"/>
    <property type="match status" value="1"/>
</dbReference>
<feature type="domain" description="Tyr recombinase" evidence="4">
    <location>
        <begin position="203"/>
        <end position="389"/>
    </location>
</feature>
<keyword evidence="3" id="KW-0233">DNA recombination</keyword>
<dbReference type="SUPFAM" id="SSF56349">
    <property type="entry name" value="DNA breaking-rejoining enzymes"/>
    <property type="match status" value="1"/>
</dbReference>
<name>A0A2M8TQZ8_PREIN</name>
<accession>A0A2M8TQZ8</accession>
<dbReference type="InterPro" id="IPR013762">
    <property type="entry name" value="Integrase-like_cat_sf"/>
</dbReference>
<evidence type="ECO:0000313" key="5">
    <source>
        <dbReference type="EMBL" id="PJI26367.1"/>
    </source>
</evidence>
<organism evidence="5 6">
    <name type="scientific">Prevotella intermedia</name>
    <dbReference type="NCBI Taxonomy" id="28131"/>
    <lineage>
        <taxon>Bacteria</taxon>
        <taxon>Pseudomonadati</taxon>
        <taxon>Bacteroidota</taxon>
        <taxon>Bacteroidia</taxon>
        <taxon>Bacteroidales</taxon>
        <taxon>Prevotellaceae</taxon>
        <taxon>Prevotella</taxon>
    </lineage>
</organism>
<dbReference type="InterPro" id="IPR011010">
    <property type="entry name" value="DNA_brk_join_enz"/>
</dbReference>
<dbReference type="GO" id="GO:0015074">
    <property type="term" value="P:DNA integration"/>
    <property type="evidence" value="ECO:0007669"/>
    <property type="project" value="InterPro"/>
</dbReference>
<evidence type="ECO:0000313" key="6">
    <source>
        <dbReference type="Proteomes" id="UP000229884"/>
    </source>
</evidence>
<evidence type="ECO:0000259" key="4">
    <source>
        <dbReference type="PROSITE" id="PS51898"/>
    </source>
</evidence>
<protein>
    <submittedName>
        <fullName evidence="5">Integrase</fullName>
    </submittedName>
</protein>
<reference evidence="5 6" key="1">
    <citation type="submission" date="2017-11" db="EMBL/GenBank/DDBJ databases">
        <title>Genome sequencing of Prevotella intermedia KCOM 2832.</title>
        <authorList>
            <person name="Kook J.-K."/>
            <person name="Park S.-N."/>
            <person name="Lim Y.K."/>
        </authorList>
    </citation>
    <scope>NUCLEOTIDE SEQUENCE [LARGE SCALE GENOMIC DNA]</scope>
    <source>
        <strain evidence="5 6">KCOM 2832</strain>
    </source>
</reference>
<proteinExistence type="inferred from homology"/>
<dbReference type="Gene3D" id="1.10.443.10">
    <property type="entry name" value="Intergrase catalytic core"/>
    <property type="match status" value="1"/>
</dbReference>
<dbReference type="RefSeq" id="WP_100371388.1">
    <property type="nucleotide sequence ID" value="NZ_PENG01000002.1"/>
</dbReference>
<dbReference type="Pfam" id="PF00589">
    <property type="entry name" value="Phage_integrase"/>
    <property type="match status" value="1"/>
</dbReference>
<comment type="caution">
    <text evidence="5">The sequence shown here is derived from an EMBL/GenBank/DDBJ whole genome shotgun (WGS) entry which is preliminary data.</text>
</comment>
<dbReference type="EMBL" id="PENG01000002">
    <property type="protein sequence ID" value="PJI26367.1"/>
    <property type="molecule type" value="Genomic_DNA"/>
</dbReference>
<dbReference type="PANTHER" id="PTHR30349:SF41">
    <property type="entry name" value="INTEGRASE_RECOMBINASE PROTEIN MJ0367-RELATED"/>
    <property type="match status" value="1"/>
</dbReference>
<dbReference type="GO" id="GO:0006310">
    <property type="term" value="P:DNA recombination"/>
    <property type="evidence" value="ECO:0007669"/>
    <property type="project" value="UniProtKB-KW"/>
</dbReference>
<sequence>MDVLHLNEQLPCLLTYLQNAGYSSMYIDYVSKFGKWLSDNFKQYQWEDYADVECTLADLWSNKYTLRNKVRLLRVIRQYAEEGIFPDGHKHYHKPYHYDLLNKEYRKVVDIVSASIDQQKRFFRSVRSALCSFFFDLQKYGMATLASITEDAILNVFSPEGMPKKGHSFKYNVEYGLKACVPYYGEAVGRIISYLPSIPNKRKNIQYLTEQELDAIKHTLEYDDTVSLQDKAIMTIAMYTGLRGCDISGLTFDSFDWQHDLIKITQSKTGNQLILPLRAVVGNAIFDYLQKERPIYPELYIFLTVNAPYRRLHTSNLDAICSKLMYKAGIMLQSKERKSIHLFRHHVATALLQSGVQQPVISAAIGHSSPESLDHYLSAEFKRLKECSLSIKGFPMRKEVFDK</sequence>
<dbReference type="GO" id="GO:0003677">
    <property type="term" value="F:DNA binding"/>
    <property type="evidence" value="ECO:0007669"/>
    <property type="project" value="UniProtKB-KW"/>
</dbReference>
<dbReference type="Proteomes" id="UP000229884">
    <property type="component" value="Unassembled WGS sequence"/>
</dbReference>
<gene>
    <name evidence="5" type="ORF">CTM58_11630</name>
</gene>
<dbReference type="InterPro" id="IPR002104">
    <property type="entry name" value="Integrase_catalytic"/>
</dbReference>
<keyword evidence="2" id="KW-0238">DNA-binding</keyword>
<evidence type="ECO:0000256" key="3">
    <source>
        <dbReference type="ARBA" id="ARBA00023172"/>
    </source>
</evidence>
<dbReference type="InterPro" id="IPR050090">
    <property type="entry name" value="Tyrosine_recombinase_XerCD"/>
</dbReference>